<evidence type="ECO:0000259" key="1">
    <source>
        <dbReference type="Pfam" id="PF03886"/>
    </source>
</evidence>
<feature type="domain" description="ABC-type transport auxiliary lipoprotein component" evidence="1">
    <location>
        <begin position="36"/>
        <end position="187"/>
    </location>
</feature>
<dbReference type="SUPFAM" id="SSF159594">
    <property type="entry name" value="XCC0632-like"/>
    <property type="match status" value="1"/>
</dbReference>
<dbReference type="InterPro" id="IPR005586">
    <property type="entry name" value="ABC_trans_aux"/>
</dbReference>
<name>A0A0F6A6K7_9GAMM</name>
<dbReference type="AlphaFoldDB" id="A0A0F6A6K7"/>
<sequence length="200" mass="22808">MRLAIQACLLSLILVGCSSNTINHQYYKFSELHNDAPLKHESNTQVIYLEDVSLLGVANQQAIVQYTQSNVVNIASFHFWAEHPETMLTQLTQNYLSKQGLTVVPRDLSGDLETNRYSLKFVVNEFAGHYEKGAVLNGSWYLYELGNSVNRLVQSKRFAIDSQLKSDGFNALVAAHQHNWEKLLKDIESELVKRLNRDHK</sequence>
<reference evidence="2 3" key="1">
    <citation type="journal article" date="2015" name="BMC Genomics">
        <title>Genome mining reveals unlocked bioactive potential of marine Gram-negative bacteria.</title>
        <authorList>
            <person name="Machado H."/>
            <person name="Sonnenschein E.C."/>
            <person name="Melchiorsen J."/>
            <person name="Gram L."/>
        </authorList>
    </citation>
    <scope>NUCLEOTIDE SEQUENCE [LARGE SCALE GENOMIC DNA]</scope>
    <source>
        <strain evidence="2 3">S4054</strain>
    </source>
</reference>
<comment type="caution">
    <text evidence="2">The sequence shown here is derived from an EMBL/GenBank/DDBJ whole genome shotgun (WGS) entry which is preliminary data.</text>
</comment>
<dbReference type="EMBL" id="AUXW01000187">
    <property type="protein sequence ID" value="KKE81471.1"/>
    <property type="molecule type" value="Genomic_DNA"/>
</dbReference>
<organism evidence="2 3">
    <name type="scientific">Pseudoalteromonas luteoviolacea S4054</name>
    <dbReference type="NCBI Taxonomy" id="1129367"/>
    <lineage>
        <taxon>Bacteria</taxon>
        <taxon>Pseudomonadati</taxon>
        <taxon>Pseudomonadota</taxon>
        <taxon>Gammaproteobacteria</taxon>
        <taxon>Alteromonadales</taxon>
        <taxon>Pseudoalteromonadaceae</taxon>
        <taxon>Pseudoalteromonas</taxon>
    </lineage>
</organism>
<dbReference type="PROSITE" id="PS51257">
    <property type="entry name" value="PROKAR_LIPOPROTEIN"/>
    <property type="match status" value="1"/>
</dbReference>
<protein>
    <recommendedName>
        <fullName evidence="1">ABC-type transport auxiliary lipoprotein component domain-containing protein</fullName>
    </recommendedName>
</protein>
<accession>A0A0F6A6K7</accession>
<dbReference type="PATRIC" id="fig|1129367.4.peg.4740"/>
<proteinExistence type="predicted"/>
<dbReference type="Proteomes" id="UP000033434">
    <property type="component" value="Unassembled WGS sequence"/>
</dbReference>
<evidence type="ECO:0000313" key="2">
    <source>
        <dbReference type="EMBL" id="KKE81471.1"/>
    </source>
</evidence>
<dbReference type="RefSeq" id="WP_052961140.1">
    <property type="nucleotide sequence ID" value="NZ_AUXW01000187.1"/>
</dbReference>
<dbReference type="Pfam" id="PF03886">
    <property type="entry name" value="ABC_trans_aux"/>
    <property type="match status" value="1"/>
</dbReference>
<evidence type="ECO:0000313" key="3">
    <source>
        <dbReference type="Proteomes" id="UP000033434"/>
    </source>
</evidence>
<dbReference type="Gene3D" id="3.40.50.10610">
    <property type="entry name" value="ABC-type transport auxiliary lipoprotein component"/>
    <property type="match status" value="1"/>
</dbReference>
<gene>
    <name evidence="2" type="ORF">N479_03025</name>
</gene>